<keyword evidence="9 11" id="KW-0472">Membrane</keyword>
<dbReference type="VEuPathDB" id="FungiDB:PV08_08978"/>
<feature type="transmembrane region" description="Helical" evidence="11">
    <location>
        <begin position="202"/>
        <end position="222"/>
    </location>
</feature>
<dbReference type="PANTHER" id="PTHR32361:SF9">
    <property type="entry name" value="FERRIC REDUCTASE TRANSMEMBRANE COMPONENT 3-RELATED"/>
    <property type="match status" value="1"/>
</dbReference>
<evidence type="ECO:0000259" key="12">
    <source>
        <dbReference type="PROSITE" id="PS51384"/>
    </source>
</evidence>
<dbReference type="RefSeq" id="XP_016234003.1">
    <property type="nucleotide sequence ID" value="XM_016383300.1"/>
</dbReference>
<keyword evidence="3" id="KW-0813">Transport</keyword>
<dbReference type="InterPro" id="IPR013121">
    <property type="entry name" value="Fe_red_NAD-bd_6"/>
</dbReference>
<comment type="subcellular location">
    <subcellularLocation>
        <location evidence="1">Membrane</location>
        <topology evidence="1">Multi-pass membrane protein</topology>
    </subcellularLocation>
</comment>
<dbReference type="Proteomes" id="UP000053328">
    <property type="component" value="Unassembled WGS sequence"/>
</dbReference>
<dbReference type="InterPro" id="IPR013112">
    <property type="entry name" value="FAD-bd_8"/>
</dbReference>
<evidence type="ECO:0000256" key="7">
    <source>
        <dbReference type="ARBA" id="ARBA00023002"/>
    </source>
</evidence>
<protein>
    <recommendedName>
        <fullName evidence="12">FAD-binding FR-type domain-containing protein</fullName>
    </recommendedName>
</protein>
<dbReference type="GO" id="GO:0006826">
    <property type="term" value="P:iron ion transport"/>
    <property type="evidence" value="ECO:0007669"/>
    <property type="project" value="TreeGrafter"/>
</dbReference>
<keyword evidence="6 11" id="KW-1133">Transmembrane helix</keyword>
<dbReference type="PROSITE" id="PS51384">
    <property type="entry name" value="FAD_FR"/>
    <property type="match status" value="1"/>
</dbReference>
<evidence type="ECO:0000256" key="3">
    <source>
        <dbReference type="ARBA" id="ARBA00022448"/>
    </source>
</evidence>
<dbReference type="AlphaFoldDB" id="A0A0D1ZLS0"/>
<dbReference type="OrthoDB" id="3944240at2759"/>
<evidence type="ECO:0000313" key="14">
    <source>
        <dbReference type="Proteomes" id="UP000053328"/>
    </source>
</evidence>
<evidence type="ECO:0000256" key="6">
    <source>
        <dbReference type="ARBA" id="ARBA00022989"/>
    </source>
</evidence>
<dbReference type="EMBL" id="KN847497">
    <property type="protein sequence ID" value="KIW13787.1"/>
    <property type="molecule type" value="Genomic_DNA"/>
</dbReference>
<gene>
    <name evidence="13" type="ORF">PV08_08978</name>
</gene>
<evidence type="ECO:0000313" key="13">
    <source>
        <dbReference type="EMBL" id="KIW13787.1"/>
    </source>
</evidence>
<dbReference type="CDD" id="cd06186">
    <property type="entry name" value="NOX_Duox_like_FAD_NADP"/>
    <property type="match status" value="1"/>
</dbReference>
<keyword evidence="10" id="KW-0325">Glycoprotein</keyword>
<proteinExistence type="inferred from homology"/>
<feature type="transmembrane region" description="Helical" evidence="11">
    <location>
        <begin position="266"/>
        <end position="284"/>
    </location>
</feature>
<accession>A0A0D1ZLS0</accession>
<evidence type="ECO:0000256" key="8">
    <source>
        <dbReference type="ARBA" id="ARBA00023065"/>
    </source>
</evidence>
<dbReference type="GO" id="GO:0005886">
    <property type="term" value="C:plasma membrane"/>
    <property type="evidence" value="ECO:0007669"/>
    <property type="project" value="TreeGrafter"/>
</dbReference>
<reference evidence="13 14" key="1">
    <citation type="submission" date="2015-01" db="EMBL/GenBank/DDBJ databases">
        <title>The Genome Sequence of Exophiala spinifera CBS89968.</title>
        <authorList>
            <consortium name="The Broad Institute Genomics Platform"/>
            <person name="Cuomo C."/>
            <person name="de Hoog S."/>
            <person name="Gorbushina A."/>
            <person name="Stielow B."/>
            <person name="Teixiera M."/>
            <person name="Abouelleil A."/>
            <person name="Chapman S.B."/>
            <person name="Priest M."/>
            <person name="Young S.K."/>
            <person name="Wortman J."/>
            <person name="Nusbaum C."/>
            <person name="Birren B."/>
        </authorList>
    </citation>
    <scope>NUCLEOTIDE SEQUENCE [LARGE SCALE GENOMIC DNA]</scope>
    <source>
        <strain evidence="13 14">CBS 89968</strain>
    </source>
</reference>
<keyword evidence="4 11" id="KW-0812">Transmembrane</keyword>
<evidence type="ECO:0000256" key="9">
    <source>
        <dbReference type="ARBA" id="ARBA00023136"/>
    </source>
</evidence>
<evidence type="ECO:0000256" key="5">
    <source>
        <dbReference type="ARBA" id="ARBA00022982"/>
    </source>
</evidence>
<sequence>MDMSIGGGSSSFTPLNDSGVDFSNETQAFDFLGDILDDTYLQVVSNQYARYFWYGVVTVIGLATIFNWSTWLLLCHRLKAAQHGNHVTTRPNNIFSQSIAALTAVARESSYPQLAAPCPHLFTSLPTLGSTLLIASYLAFILALEFVNGDYPGAQHYQALSIRASWLAVSQVPLLVLLAGKYNWIGLLTGVNYRRLNIYHRWIARGLLLLSTLHFGLESGGWAKYGLMALEWKTDTCPPTGMGAYAILLWMNITTLAPFRNLSYEFFVLQHLLTFFGFIIAIMLHLPTTALYTRVYIWIPIGFYLFDRTVRTLRSAWNNAATHKATLIALDGTATKVRVPSRRVKRWNSGAHVLLAIPKLGVLQSHPATIMSTPSSHGGDLIFLLRAHRGFTRQLASAAGSSSTLLQEPEAPQRTYFALIDGPYNSSCSDFAAYDMLTLVAAGTGVSFTTSVLLDLAHRASKNPKLPLRVINFIWVVKRVSHASWISDELQMALELLKTAGIDLHIRFFVTCDPTCMDTRESGSQETCKCSGGDTGMGEKSTDCCCNSSPIITPVSPSDSNPHRYEWATFTSGRPNWYVVLTEVVECAKGESAIGACGPPTFCASVRNTVVRISDHRAVNKGSGAQGIYLHVESSY</sequence>
<feature type="transmembrane region" description="Helical" evidence="11">
    <location>
        <begin position="164"/>
        <end position="182"/>
    </location>
</feature>
<dbReference type="SFLD" id="SFLDS00052">
    <property type="entry name" value="Ferric_Reductase_Domain"/>
    <property type="match status" value="1"/>
</dbReference>
<dbReference type="GO" id="GO:0000293">
    <property type="term" value="F:ferric-chelate reductase activity"/>
    <property type="evidence" value="ECO:0007669"/>
    <property type="project" value="UniProtKB-ARBA"/>
</dbReference>
<dbReference type="GeneID" id="27336061"/>
<feature type="transmembrane region" description="Helical" evidence="11">
    <location>
        <begin position="121"/>
        <end position="144"/>
    </location>
</feature>
<organism evidence="13 14">
    <name type="scientific">Exophiala spinifera</name>
    <dbReference type="NCBI Taxonomy" id="91928"/>
    <lineage>
        <taxon>Eukaryota</taxon>
        <taxon>Fungi</taxon>
        <taxon>Dikarya</taxon>
        <taxon>Ascomycota</taxon>
        <taxon>Pezizomycotina</taxon>
        <taxon>Eurotiomycetes</taxon>
        <taxon>Chaetothyriomycetidae</taxon>
        <taxon>Chaetothyriales</taxon>
        <taxon>Herpotrichiellaceae</taxon>
        <taxon>Exophiala</taxon>
    </lineage>
</organism>
<dbReference type="InterPro" id="IPR039261">
    <property type="entry name" value="FNR_nucleotide-bd"/>
</dbReference>
<dbReference type="HOGENOM" id="CLU_010365_6_0_1"/>
<dbReference type="SFLD" id="SFLDG01168">
    <property type="entry name" value="Ferric_reductase_subgroup_(FRE"/>
    <property type="match status" value="1"/>
</dbReference>
<keyword evidence="14" id="KW-1185">Reference proteome</keyword>
<dbReference type="GO" id="GO:0006879">
    <property type="term" value="P:intracellular iron ion homeostasis"/>
    <property type="evidence" value="ECO:0007669"/>
    <property type="project" value="TreeGrafter"/>
</dbReference>
<keyword evidence="7" id="KW-0560">Oxidoreductase</keyword>
<dbReference type="InterPro" id="IPR051410">
    <property type="entry name" value="Ferric/Cupric_Reductase"/>
</dbReference>
<dbReference type="Pfam" id="PF08022">
    <property type="entry name" value="FAD_binding_8"/>
    <property type="match status" value="1"/>
</dbReference>
<dbReference type="Pfam" id="PF01794">
    <property type="entry name" value="Ferric_reduct"/>
    <property type="match status" value="1"/>
</dbReference>
<evidence type="ECO:0000256" key="11">
    <source>
        <dbReference type="SAM" id="Phobius"/>
    </source>
</evidence>
<dbReference type="GO" id="GO:0015677">
    <property type="term" value="P:copper ion import"/>
    <property type="evidence" value="ECO:0007669"/>
    <property type="project" value="TreeGrafter"/>
</dbReference>
<name>A0A0D1ZLS0_9EURO</name>
<dbReference type="InterPro" id="IPR013130">
    <property type="entry name" value="Fe3_Rdtase_TM_dom"/>
</dbReference>
<evidence type="ECO:0000256" key="4">
    <source>
        <dbReference type="ARBA" id="ARBA00022692"/>
    </source>
</evidence>
<dbReference type="Pfam" id="PF08030">
    <property type="entry name" value="NAD_binding_6"/>
    <property type="match status" value="1"/>
</dbReference>
<keyword evidence="5" id="KW-0249">Electron transport</keyword>
<feature type="transmembrane region" description="Helical" evidence="11">
    <location>
        <begin position="51"/>
        <end position="74"/>
    </location>
</feature>
<dbReference type="PANTHER" id="PTHR32361">
    <property type="entry name" value="FERRIC/CUPRIC REDUCTASE TRANSMEMBRANE COMPONENT"/>
    <property type="match status" value="1"/>
</dbReference>
<dbReference type="InterPro" id="IPR017927">
    <property type="entry name" value="FAD-bd_FR_type"/>
</dbReference>
<evidence type="ECO:0000256" key="10">
    <source>
        <dbReference type="ARBA" id="ARBA00023180"/>
    </source>
</evidence>
<comment type="similarity">
    <text evidence="2">Belongs to the ferric reductase (FRE) family.</text>
</comment>
<keyword evidence="8" id="KW-0406">Ion transport</keyword>
<dbReference type="SUPFAM" id="SSF52343">
    <property type="entry name" value="Ferredoxin reductase-like, C-terminal NADP-linked domain"/>
    <property type="match status" value="1"/>
</dbReference>
<evidence type="ECO:0000256" key="2">
    <source>
        <dbReference type="ARBA" id="ARBA00006278"/>
    </source>
</evidence>
<feature type="transmembrane region" description="Helical" evidence="11">
    <location>
        <begin position="242"/>
        <end position="259"/>
    </location>
</feature>
<evidence type="ECO:0000256" key="1">
    <source>
        <dbReference type="ARBA" id="ARBA00004141"/>
    </source>
</evidence>
<dbReference type="Gene3D" id="3.40.50.80">
    <property type="entry name" value="Nucleotide-binding domain of ferredoxin-NADP reductase (FNR) module"/>
    <property type="match status" value="1"/>
</dbReference>
<dbReference type="STRING" id="91928.A0A0D1ZLS0"/>
<feature type="domain" description="FAD-binding FR-type" evidence="12">
    <location>
        <begin position="308"/>
        <end position="430"/>
    </location>
</feature>